<evidence type="ECO:0000259" key="4">
    <source>
        <dbReference type="PROSITE" id="PS51462"/>
    </source>
</evidence>
<organism evidence="5 6">
    <name type="scientific">Tumidithrix elongata BACA0141</name>
    <dbReference type="NCBI Taxonomy" id="2716417"/>
    <lineage>
        <taxon>Bacteria</taxon>
        <taxon>Bacillati</taxon>
        <taxon>Cyanobacteriota</taxon>
        <taxon>Cyanophyceae</taxon>
        <taxon>Pseudanabaenales</taxon>
        <taxon>Pseudanabaenaceae</taxon>
        <taxon>Tumidithrix</taxon>
        <taxon>Tumidithrix elongata</taxon>
    </lineage>
</organism>
<dbReference type="Proteomes" id="UP001333818">
    <property type="component" value="Unassembled WGS sequence"/>
</dbReference>
<protein>
    <submittedName>
        <fullName evidence="5">NUDIX domain-containing protein</fullName>
    </submittedName>
</protein>
<dbReference type="Pfam" id="PF00293">
    <property type="entry name" value="NUDIX"/>
    <property type="match status" value="1"/>
</dbReference>
<evidence type="ECO:0000256" key="1">
    <source>
        <dbReference type="ARBA" id="ARBA00001946"/>
    </source>
</evidence>
<dbReference type="InterPro" id="IPR015797">
    <property type="entry name" value="NUDIX_hydrolase-like_dom_sf"/>
</dbReference>
<dbReference type="InterPro" id="IPR020476">
    <property type="entry name" value="Nudix_hydrolase"/>
</dbReference>
<dbReference type="PANTHER" id="PTHR43046">
    <property type="entry name" value="GDP-MANNOSE MANNOSYL HYDROLASE"/>
    <property type="match status" value="1"/>
</dbReference>
<dbReference type="SUPFAM" id="SSF55811">
    <property type="entry name" value="Nudix"/>
    <property type="match status" value="1"/>
</dbReference>
<dbReference type="InterPro" id="IPR000086">
    <property type="entry name" value="NUDIX_hydrolase_dom"/>
</dbReference>
<comment type="caution">
    <text evidence="5">The sequence shown here is derived from an EMBL/GenBank/DDBJ whole genome shotgun (WGS) entry which is preliminary data.</text>
</comment>
<comment type="cofactor">
    <cofactor evidence="1">
        <name>Mg(2+)</name>
        <dbReference type="ChEBI" id="CHEBI:18420"/>
    </cofactor>
</comment>
<keyword evidence="2 3" id="KW-0378">Hydrolase</keyword>
<name>A0AAW9PU24_9CYAN</name>
<evidence type="ECO:0000313" key="6">
    <source>
        <dbReference type="Proteomes" id="UP001333818"/>
    </source>
</evidence>
<dbReference type="PROSITE" id="PS51462">
    <property type="entry name" value="NUDIX"/>
    <property type="match status" value="1"/>
</dbReference>
<dbReference type="GO" id="GO:0016787">
    <property type="term" value="F:hydrolase activity"/>
    <property type="evidence" value="ECO:0007669"/>
    <property type="project" value="UniProtKB-KW"/>
</dbReference>
<feature type="domain" description="Nudix hydrolase" evidence="4">
    <location>
        <begin position="13"/>
        <end position="145"/>
    </location>
</feature>
<comment type="similarity">
    <text evidence="3">Belongs to the Nudix hydrolase family.</text>
</comment>
<dbReference type="InterPro" id="IPR020084">
    <property type="entry name" value="NUDIX_hydrolase_CS"/>
</dbReference>
<dbReference type="AlphaFoldDB" id="A0AAW9PU24"/>
<proteinExistence type="inferred from homology"/>
<reference evidence="5" key="1">
    <citation type="submission" date="2024-01" db="EMBL/GenBank/DDBJ databases">
        <title>Bank of Algae and Cyanobacteria of the Azores (BACA) strain genomes.</title>
        <authorList>
            <person name="Luz R."/>
            <person name="Cordeiro R."/>
            <person name="Fonseca A."/>
            <person name="Goncalves V."/>
        </authorList>
    </citation>
    <scope>NUCLEOTIDE SEQUENCE</scope>
    <source>
        <strain evidence="5">BACA0141</strain>
    </source>
</reference>
<keyword evidence="6" id="KW-1185">Reference proteome</keyword>
<dbReference type="EMBL" id="JAZBJZ010000009">
    <property type="protein sequence ID" value="MEE3715931.1"/>
    <property type="molecule type" value="Genomic_DNA"/>
</dbReference>
<dbReference type="PRINTS" id="PR00502">
    <property type="entry name" value="NUDIXFAMILY"/>
</dbReference>
<dbReference type="PANTHER" id="PTHR43046:SF2">
    <property type="entry name" value="8-OXO-DGTP DIPHOSPHATASE-RELATED"/>
    <property type="match status" value="1"/>
</dbReference>
<dbReference type="RefSeq" id="WP_330482355.1">
    <property type="nucleotide sequence ID" value="NZ_JAZBJZ010000009.1"/>
</dbReference>
<sequence length="152" mass="16626">MMYAPRTADANTLVRVGVGVVVRNQQGMILLEKRSDCGLWGLPGGRVEAGESIEDAAIREVKEETGLTVKISKLLGVYSEPSDRIVTFPDRVVHLVDILLEAIVCHEDEQLVCSDESEALQFFALDCLPTDLVPPARLPLQDVVSDRVGAIR</sequence>
<evidence type="ECO:0000256" key="2">
    <source>
        <dbReference type="ARBA" id="ARBA00022801"/>
    </source>
</evidence>
<accession>A0AAW9PU24</accession>
<evidence type="ECO:0000256" key="3">
    <source>
        <dbReference type="RuleBase" id="RU003476"/>
    </source>
</evidence>
<evidence type="ECO:0000313" key="5">
    <source>
        <dbReference type="EMBL" id="MEE3715931.1"/>
    </source>
</evidence>
<gene>
    <name evidence="5" type="ORF">V2H45_04125</name>
</gene>
<dbReference type="PROSITE" id="PS00893">
    <property type="entry name" value="NUDIX_BOX"/>
    <property type="match status" value="1"/>
</dbReference>
<dbReference type="Gene3D" id="3.90.79.10">
    <property type="entry name" value="Nucleoside Triphosphate Pyrophosphohydrolase"/>
    <property type="match status" value="1"/>
</dbReference>